<proteinExistence type="predicted"/>
<dbReference type="EMBL" id="CP001821">
    <property type="protein sequence ID" value="ACZ31532.1"/>
    <property type="molecule type" value="Genomic_DNA"/>
</dbReference>
<dbReference type="Proteomes" id="UP000002255">
    <property type="component" value="Chromosome"/>
</dbReference>
<dbReference type="RefSeq" id="WP_012879274.1">
    <property type="nucleotide sequence ID" value="NC_013530.1"/>
</dbReference>
<reference evidence="4" key="1">
    <citation type="submission" date="2009-11" db="EMBL/GenBank/DDBJ databases">
        <title>The complete chromosome of Xylanimonas cellulosilytica DSM 15894.</title>
        <authorList>
            <consortium name="US DOE Joint Genome Institute (JGI-PGF)"/>
            <person name="Lucas S."/>
            <person name="Copeland A."/>
            <person name="Lapidus A."/>
            <person name="Glavina del Rio T."/>
            <person name="Dalin E."/>
            <person name="Tice H."/>
            <person name="Bruce D."/>
            <person name="Goodwin L."/>
            <person name="Pitluck S."/>
            <person name="Kyrpides N."/>
            <person name="Mavromatis K."/>
            <person name="Ivanova N."/>
            <person name="Mikhailova N."/>
            <person name="Foster B."/>
            <person name="Clum A."/>
            <person name="Brettin T."/>
            <person name="Detter J.C."/>
            <person name="Han C."/>
            <person name="Larimer F."/>
            <person name="Land M."/>
            <person name="Hauser L."/>
            <person name="Markowitz V."/>
            <person name="Cheng J.F."/>
            <person name="Hugenholtz P."/>
            <person name="Woyke T."/>
            <person name="Wu D."/>
            <person name="Gehrich-Schroeter G."/>
            <person name="Schneider S."/>
            <person name="Pukall S.R."/>
            <person name="Klenk H.P."/>
            <person name="Eisen J.A."/>
        </authorList>
    </citation>
    <scope>NUCLEOTIDE SEQUENCE [LARGE SCALE GENOMIC DNA]</scope>
    <source>
        <strain evidence="4">DSM 15894 / CECT 5975 / LMG 20990 / XIL07</strain>
    </source>
</reference>
<feature type="domain" description="DUF4350" evidence="2">
    <location>
        <begin position="57"/>
        <end position="226"/>
    </location>
</feature>
<accession>D1BWI7</accession>
<gene>
    <name evidence="3" type="ordered locus">Xcel_2517</name>
</gene>
<keyword evidence="1" id="KW-0472">Membrane</keyword>
<dbReference type="InterPro" id="IPR025646">
    <property type="entry name" value="DUF4350"/>
</dbReference>
<dbReference type="KEGG" id="xce:Xcel_2517"/>
<feature type="transmembrane region" description="Helical" evidence="1">
    <location>
        <begin position="28"/>
        <end position="46"/>
    </location>
</feature>
<dbReference type="AlphaFoldDB" id="D1BWI7"/>
<evidence type="ECO:0000256" key="1">
    <source>
        <dbReference type="SAM" id="Phobius"/>
    </source>
</evidence>
<dbReference type="HOGENOM" id="CLU_037015_0_0_11"/>
<organism evidence="3 4">
    <name type="scientific">Xylanimonas cellulosilytica (strain DSM 15894 / JCM 12276 / CECT 5975 / KCTC 9989 / LMG 20990 / NBRC 107835 / XIL07)</name>
    <dbReference type="NCBI Taxonomy" id="446471"/>
    <lineage>
        <taxon>Bacteria</taxon>
        <taxon>Bacillati</taxon>
        <taxon>Actinomycetota</taxon>
        <taxon>Actinomycetes</taxon>
        <taxon>Micrococcales</taxon>
        <taxon>Promicromonosporaceae</taxon>
        <taxon>Xylanimonas</taxon>
    </lineage>
</organism>
<name>D1BWI7_XYLCX</name>
<keyword evidence="1" id="KW-0812">Transmembrane</keyword>
<keyword evidence="1" id="KW-1133">Transmembrane helix</keyword>
<evidence type="ECO:0000259" key="2">
    <source>
        <dbReference type="Pfam" id="PF14258"/>
    </source>
</evidence>
<dbReference type="OrthoDB" id="5241668at2"/>
<protein>
    <recommendedName>
        <fullName evidence="2">DUF4350 domain-containing protein</fullName>
    </recommendedName>
</protein>
<dbReference type="eggNOG" id="ENOG502ZY4N">
    <property type="taxonomic scope" value="Bacteria"/>
</dbReference>
<evidence type="ECO:0000313" key="4">
    <source>
        <dbReference type="Proteomes" id="UP000002255"/>
    </source>
</evidence>
<evidence type="ECO:0000313" key="3">
    <source>
        <dbReference type="EMBL" id="ACZ31532.1"/>
    </source>
</evidence>
<dbReference type="STRING" id="446471.Xcel_2517"/>
<dbReference type="Pfam" id="PF14258">
    <property type="entry name" value="DUF4350"/>
    <property type="match status" value="1"/>
</dbReference>
<keyword evidence="4" id="KW-1185">Reference proteome</keyword>
<reference evidence="3 4" key="2">
    <citation type="journal article" date="2010" name="Stand. Genomic Sci.">
        <title>Complete genome sequence of Xylanimonas cellulosilytica type strain (XIL07).</title>
        <authorList>
            <person name="Foster B."/>
            <person name="Pukall R."/>
            <person name="Abt B."/>
            <person name="Nolan M."/>
            <person name="Glavina Del Rio T."/>
            <person name="Chen F."/>
            <person name="Lucas S."/>
            <person name="Tice H."/>
            <person name="Pitluck S."/>
            <person name="Cheng J.-F."/>
            <person name="Chertkov O."/>
            <person name="Brettin T."/>
            <person name="Han C."/>
            <person name="Detter J.C."/>
            <person name="Bruce D."/>
            <person name="Goodwin L."/>
            <person name="Ivanova N."/>
            <person name="Mavromatis K."/>
            <person name="Pati A."/>
            <person name="Mikhailova N."/>
            <person name="Chen A."/>
            <person name="Palaniappan K."/>
            <person name="Land M."/>
            <person name="Hauser L."/>
            <person name="Chang Y.-J."/>
            <person name="Jeffries C.D."/>
            <person name="Chain P."/>
            <person name="Rohde M."/>
            <person name="Goeker M."/>
            <person name="Bristow J."/>
            <person name="Eisen J.A."/>
            <person name="Markowitz V."/>
            <person name="Hugenholtz P."/>
            <person name="Kyrpides N.C."/>
            <person name="Klenk H.-P."/>
            <person name="Lapidus A."/>
        </authorList>
    </citation>
    <scope>NUCLEOTIDE SEQUENCE [LARGE SCALE GENOMIC DNA]</scope>
    <source>
        <strain evidence="4">DSM 15894 / CECT 5975 / LMG 20990 / XIL07</strain>
    </source>
</reference>
<sequence>MSATLTAVVGDGTTAASRARQRWRRVRWTLLVLASFALVVAVLFVSRSTGSDTPYAPDSTAPNGSRALARVLERQGVEVTHVTTVDEAVRAAAPGTTLLVAPAPLLTEEQAEVIAAVPADLVLAAPGGTLLDLTTGGDVGLAAVPEAGAREPGCDVAAARAAGDVGLEATLVTHGAAAACWAADGVAVLARVDVDGRTVTAVGDPAFLRNEDVTTQGNAALALGLLGGHERLVWLVQDPFDVSTGTGVEPGAGVLPPWLGPVALWALLCTLVAAAWRARRLGPLVAEELPVVVPAAETTRGRGRLYRRARTRGHAAAALRAATADRTARRLGVPRSADPTTLVDALARATGHPPQALTRLLYGPPPADDAALSALAERLDELESEVHRQ</sequence>